<dbReference type="RefSeq" id="XP_029233684.1">
    <property type="nucleotide sequence ID" value="XM_029386464.1"/>
</dbReference>
<organism evidence="2 3">
    <name type="scientific">Trypanosoma rangeli</name>
    <dbReference type="NCBI Taxonomy" id="5698"/>
    <lineage>
        <taxon>Eukaryota</taxon>
        <taxon>Discoba</taxon>
        <taxon>Euglenozoa</taxon>
        <taxon>Kinetoplastea</taxon>
        <taxon>Metakinetoplastina</taxon>
        <taxon>Trypanosomatida</taxon>
        <taxon>Trypanosomatidae</taxon>
        <taxon>Trypanosoma</taxon>
        <taxon>Herpetosoma</taxon>
    </lineage>
</organism>
<feature type="compositionally biased region" description="Basic residues" evidence="1">
    <location>
        <begin position="1"/>
        <end position="21"/>
    </location>
</feature>
<dbReference type="AlphaFoldDB" id="A0A3R7JW71"/>
<dbReference type="EMBL" id="MKGL01000689">
    <property type="protein sequence ID" value="RNE96443.1"/>
    <property type="molecule type" value="Genomic_DNA"/>
</dbReference>
<feature type="non-terminal residue" evidence="2">
    <location>
        <position position="1"/>
    </location>
</feature>
<dbReference type="GeneID" id="40333735"/>
<comment type="caution">
    <text evidence="2">The sequence shown here is derived from an EMBL/GenBank/DDBJ whole genome shotgun (WGS) entry which is preliminary data.</text>
</comment>
<feature type="region of interest" description="Disordered" evidence="1">
    <location>
        <begin position="1"/>
        <end position="26"/>
    </location>
</feature>
<evidence type="ECO:0000256" key="1">
    <source>
        <dbReference type="SAM" id="MobiDB-lite"/>
    </source>
</evidence>
<protein>
    <submittedName>
        <fullName evidence="2">Uncharacterized protein</fullName>
    </submittedName>
</protein>
<sequence length="99" mass="11926">RGKVRKRKSPERKLRAAHKPLRRQEMDARRGQLHRILLQLVLLLLAVLRLGSPLRRMAATRKPPFLRCEREQHLTRRLVHRKAVRRQQQIRQLRTPPTQ</sequence>
<reference evidence="2 3" key="1">
    <citation type="journal article" date="2018" name="BMC Genomics">
        <title>Genomic comparison of Trypanosoma conorhini and Trypanosoma rangeli to Trypanosoma cruzi strains of high and low virulence.</title>
        <authorList>
            <person name="Bradwell K.R."/>
            <person name="Koparde V.N."/>
            <person name="Matveyev A.V."/>
            <person name="Serrano M.G."/>
            <person name="Alves J.M."/>
            <person name="Parikh H."/>
            <person name="Huang B."/>
            <person name="Lee V."/>
            <person name="Espinosa-Alvarez O."/>
            <person name="Ortiz P.A."/>
            <person name="Costa-Martins A.G."/>
            <person name="Teixeira M.M."/>
            <person name="Buck G.A."/>
        </authorList>
    </citation>
    <scope>NUCLEOTIDE SEQUENCE [LARGE SCALE GENOMIC DNA]</scope>
    <source>
        <strain evidence="2 3">AM80</strain>
    </source>
</reference>
<evidence type="ECO:0000313" key="3">
    <source>
        <dbReference type="Proteomes" id="UP000283634"/>
    </source>
</evidence>
<evidence type="ECO:0000313" key="2">
    <source>
        <dbReference type="EMBL" id="RNE96443.1"/>
    </source>
</evidence>
<gene>
    <name evidence="2" type="ORF">TraAM80_09802</name>
</gene>
<accession>A0A3R7JW71</accession>
<name>A0A3R7JW71_TRYRA</name>
<keyword evidence="3" id="KW-1185">Reference proteome</keyword>
<dbReference type="Proteomes" id="UP000283634">
    <property type="component" value="Unassembled WGS sequence"/>
</dbReference>
<proteinExistence type="predicted"/>